<reference evidence="3 4" key="1">
    <citation type="journal article" date="2018" name="IMA Fungus">
        <title>IMA Genome-F 10: Nine draft genome sequences of Claviceps purpurea s.lat., including C. arundinis, C. humidiphila, and C. cf. spartinae, pseudomolecules for the pitch canker pathogen Fusarium circinatum, draft genome of Davidsoniella eucalypti, Grosmannia galeiformis, Quambalaria eucalypti, and Teratosphaeria destructans.</title>
        <authorList>
            <person name="Wingfield B.D."/>
            <person name="Liu M."/>
            <person name="Nguyen H.D."/>
            <person name="Lane F.A."/>
            <person name="Morgan S.W."/>
            <person name="De Vos L."/>
            <person name="Wilken P.M."/>
            <person name="Duong T.A."/>
            <person name="Aylward J."/>
            <person name="Coetzee M.P."/>
            <person name="Dadej K."/>
            <person name="De Beer Z.W."/>
            <person name="Findlay W."/>
            <person name="Havenga M."/>
            <person name="Kolarik M."/>
            <person name="Menzies J.G."/>
            <person name="Naidoo K."/>
            <person name="Pochopski O."/>
            <person name="Shoukouhi P."/>
            <person name="Santana Q.C."/>
            <person name="Seifert K.A."/>
            <person name="Soal N."/>
            <person name="Steenkamp E.T."/>
            <person name="Tatham C.T."/>
            <person name="van der Nest M.A."/>
            <person name="Wingfield M.J."/>
        </authorList>
    </citation>
    <scope>NUCLEOTIDE SEQUENCE [LARGE SCALE GENOMIC DNA]</scope>
    <source>
        <strain evidence="3">CMW44962</strain>
    </source>
</reference>
<proteinExistence type="predicted"/>
<dbReference type="InterPro" id="IPR003903">
    <property type="entry name" value="UIM_dom"/>
</dbReference>
<evidence type="ECO:0000259" key="2">
    <source>
        <dbReference type="Pfam" id="PF09949"/>
    </source>
</evidence>
<organism evidence="3 4">
    <name type="scientific">Teratosphaeria destructans</name>
    <dbReference type="NCBI Taxonomy" id="418781"/>
    <lineage>
        <taxon>Eukaryota</taxon>
        <taxon>Fungi</taxon>
        <taxon>Dikarya</taxon>
        <taxon>Ascomycota</taxon>
        <taxon>Pezizomycotina</taxon>
        <taxon>Dothideomycetes</taxon>
        <taxon>Dothideomycetidae</taxon>
        <taxon>Mycosphaerellales</taxon>
        <taxon>Teratosphaeriaceae</taxon>
        <taxon>Teratosphaeria</taxon>
    </lineage>
</organism>
<feature type="region of interest" description="Disordered" evidence="1">
    <location>
        <begin position="641"/>
        <end position="682"/>
    </location>
</feature>
<dbReference type="GO" id="GO:0008195">
    <property type="term" value="F:phosphatidate phosphatase activity"/>
    <property type="evidence" value="ECO:0007669"/>
    <property type="project" value="InterPro"/>
</dbReference>
<feature type="region of interest" description="Disordered" evidence="1">
    <location>
        <begin position="703"/>
        <end position="905"/>
    </location>
</feature>
<feature type="compositionally biased region" description="Low complexity" evidence="1">
    <location>
        <begin position="277"/>
        <end position="295"/>
    </location>
</feature>
<dbReference type="EMBL" id="RIBY02002334">
    <property type="protein sequence ID" value="KAH9819331.1"/>
    <property type="molecule type" value="Genomic_DNA"/>
</dbReference>
<gene>
    <name evidence="3" type="ORF">Tdes44962_MAKER05277</name>
</gene>
<evidence type="ECO:0000313" key="3">
    <source>
        <dbReference type="EMBL" id="KAH9819331.1"/>
    </source>
</evidence>
<keyword evidence="4" id="KW-1185">Reference proteome</keyword>
<feature type="compositionally biased region" description="Polar residues" evidence="1">
    <location>
        <begin position="390"/>
        <end position="402"/>
    </location>
</feature>
<feature type="compositionally biased region" description="Pro residues" evidence="1">
    <location>
        <begin position="769"/>
        <end position="778"/>
    </location>
</feature>
<feature type="compositionally biased region" description="Basic and acidic residues" evidence="1">
    <location>
        <begin position="323"/>
        <end position="341"/>
    </location>
</feature>
<dbReference type="PANTHER" id="PTHR28208">
    <property type="entry name" value="PHOSPHATIDATE PHOSPHATASE APP1"/>
    <property type="match status" value="1"/>
</dbReference>
<dbReference type="Gene3D" id="6.10.140.100">
    <property type="match status" value="1"/>
</dbReference>
<dbReference type="OrthoDB" id="2117591at2759"/>
<feature type="region of interest" description="Disordered" evidence="1">
    <location>
        <begin position="917"/>
        <end position="1008"/>
    </location>
</feature>
<evidence type="ECO:0000313" key="4">
    <source>
        <dbReference type="Proteomes" id="UP001138500"/>
    </source>
</evidence>
<accession>A0A9W7SKA4</accession>
<dbReference type="Pfam" id="PF09949">
    <property type="entry name" value="APP1_cat"/>
    <property type="match status" value="1"/>
</dbReference>
<dbReference type="PROSITE" id="PS50330">
    <property type="entry name" value="UIM"/>
    <property type="match status" value="1"/>
</dbReference>
<dbReference type="InterPro" id="IPR019236">
    <property type="entry name" value="APP1_cat"/>
</dbReference>
<feature type="region of interest" description="Disordered" evidence="1">
    <location>
        <begin position="1367"/>
        <end position="1386"/>
    </location>
</feature>
<feature type="region of interest" description="Disordered" evidence="1">
    <location>
        <begin position="323"/>
        <end position="402"/>
    </location>
</feature>
<dbReference type="GO" id="GO:0030479">
    <property type="term" value="C:actin cortical patch"/>
    <property type="evidence" value="ECO:0007669"/>
    <property type="project" value="TreeGrafter"/>
</dbReference>
<name>A0A9W7SKA4_9PEZI</name>
<feature type="compositionally biased region" description="Polar residues" evidence="1">
    <location>
        <begin position="986"/>
        <end position="998"/>
    </location>
</feature>
<dbReference type="InterPro" id="IPR036412">
    <property type="entry name" value="HAD-like_sf"/>
</dbReference>
<dbReference type="PANTHER" id="PTHR28208:SF3">
    <property type="entry name" value="PHOSPHATIDATE PHOSPHATASE APP1"/>
    <property type="match status" value="1"/>
</dbReference>
<feature type="compositionally biased region" description="Polar residues" evidence="1">
    <location>
        <begin position="921"/>
        <end position="938"/>
    </location>
</feature>
<feature type="compositionally biased region" description="Polar residues" evidence="1">
    <location>
        <begin position="349"/>
        <end position="370"/>
    </location>
</feature>
<feature type="compositionally biased region" description="Polar residues" evidence="1">
    <location>
        <begin position="1367"/>
        <end position="1378"/>
    </location>
</feature>
<feature type="domain" description="Phosphatidate phosphatase APP1 catalytic" evidence="2">
    <location>
        <begin position="485"/>
        <end position="634"/>
    </location>
</feature>
<feature type="compositionally biased region" description="Polar residues" evidence="1">
    <location>
        <begin position="838"/>
        <end position="847"/>
    </location>
</feature>
<dbReference type="Proteomes" id="UP001138500">
    <property type="component" value="Unassembled WGS sequence"/>
</dbReference>
<dbReference type="SUPFAM" id="SSF56784">
    <property type="entry name" value="HAD-like"/>
    <property type="match status" value="1"/>
</dbReference>
<reference evidence="3 4" key="2">
    <citation type="journal article" date="2021" name="Curr. Genet.">
        <title>Genetic response to nitrogen starvation in the aggressive Eucalyptus foliar pathogen Teratosphaeria destructans.</title>
        <authorList>
            <person name="Havenga M."/>
            <person name="Wingfield B.D."/>
            <person name="Wingfield M.J."/>
            <person name="Dreyer L.L."/>
            <person name="Roets F."/>
            <person name="Aylward J."/>
        </authorList>
    </citation>
    <scope>NUCLEOTIDE SEQUENCE [LARGE SCALE GENOMIC DNA]</scope>
    <source>
        <strain evidence="3">CMW44962</strain>
    </source>
</reference>
<dbReference type="InterPro" id="IPR052935">
    <property type="entry name" value="Mg2+_PAP"/>
</dbReference>
<protein>
    <submittedName>
        <fullName evidence="3">Actin patch protein 1</fullName>
    </submittedName>
</protein>
<evidence type="ECO:0000256" key="1">
    <source>
        <dbReference type="SAM" id="MobiDB-lite"/>
    </source>
</evidence>
<feature type="non-terminal residue" evidence="3">
    <location>
        <position position="1"/>
    </location>
</feature>
<feature type="compositionally biased region" description="Polar residues" evidence="1">
    <location>
        <begin position="855"/>
        <end position="893"/>
    </location>
</feature>
<comment type="caution">
    <text evidence="3">The sequence shown here is derived from an EMBL/GenBank/DDBJ whole genome shotgun (WGS) entry which is preliminary data.</text>
</comment>
<feature type="region of interest" description="Disordered" evidence="1">
    <location>
        <begin position="277"/>
        <end position="310"/>
    </location>
</feature>
<sequence length="1643" mass="180112">KVAPPPHPWRSLLRSIYNSRHGTHNRVYLLRFLFPHVAQRTRTRLWTFQYSYLSTLKQRAQGRIFQYLLAKHKRRQQRTRERTSSSGSVILRSLRRQGLIFRHGRIVKNGSLAARRADKMSYYGAASGQGGLAYGDFMGGDDREPGRRRRKIAGFLKAANEVRQSYFSGGETNSSHDAGGVEGPGAFPEAAVVRSGNEEMILFPSYARWHVKRQAENMPGSNQSEQEFWAREWEKHQNDKALVDVDVRGWIYIPQRGQHTRRQRLLIGIARQLSGISAPSAGSASDSVYSSQAPSRATSPTRGVSKQDEDLISFETESILKRGEAETRNAARGKYSEKPRDADEDSVYGRQSQEASPVRGSRTSTYSVASSDVGISPPVSPTIAPLSKRASGTQPSKMSQSELSTANMHLLHRLKPFMHTGLQNTAISAFFYNEQASRQLTVYTDASGHFAFHAALDFVPTHVRVLGGENLSATEEIIITSPKGVSLISDIDDTIKHSGITGGAREIFRNAFIRDLGDMTIDGVKEWYNTLHDMGVKVHYVSNSPWQMYPILATYFKMAGLPRGSFHLKQYTGALAGIFEPVAERKKSSLSKIMRDFPERKFILVGDSGEADLEVYTDVAVDNPGRVLGVFIRDVTSSTKSGYFDPSGTPESSAKQSRNHSRNRSSDTLAMSKRLARPNDIKNDDADLEAAIALSLKDMEQETRMARRSINPDAPGLPGRFDSTEDRMPKPALPQCPPRHSGWTDLDARMSLSPEQGDLIDFSDEKPPSKPWLEPPAPRRSLSPSSIKMNGSIKGVKPSPSPPPKPQALRSPSPTPPEGQQSAFKAPPPRPRKPSSAVTAPSVQQLLQHDGTHSPMPSRQKPQTSLNTQVPPTHAQPVQPSPLSQVTSQSPITSRRPDLPQRPRTFQKVTSVVGSALKGGQSASGTSSPMLPTNSTALTLELPRPMSGNLTSRSIEEMRSEGGPTLRASLNGPPLPPPRRTGTGVSLMSTSTRASTNKPGGKDRLSGAWEDLSDGLPTSPGDAGMSKKEWLWQQRLAKAKQILEPRGVTVRTWRIGADVADVAVKLVEMELRQIEKEGRQNGDTYDVSVEAADAQNGDMAPSCALTICNQTISLAGQNLTVTSTAPASTQVSTEVVYNNTVIYTLPASTTVQITTLIWRTTLPASTIIETSTQNLTQTTTISPLTLTQTTTSVQPASTVVSTYNVNITQIFTVPASTVKTSLYITTTTSLPTGTRTTSIPPSRITETLNITLPASTATSTYVTTYVTTISNAAMNFESFARQNAADRATGTTLTTTTVSNVPTTAISTLIATTSVPVQTQTATSLLYRDKHSTAADRHQYFGIYVRDNAVFNLDNLPDGYDHGSPSNEHSYFYNSHDSAGSDEHTSSDKADLFLQHSACIDDNYHIFLHNYYASDLYQRAAGKHWLSHRHAHCYSNDHAASHNNDSKRHFNNGPNRHKYFSSDLDSNLNCLREHRRLNSSKLLDHNLFDDSYGHGHFDGNHLCHPDCETVTSITTNTRNTFTTTNTRNTFTTTATATSYASTQTLLANPVCPGNTGQIYKSNPGPEYQLACNYDSPNYDLQSFYITTGFNHYQTCIDTCGNTTVCLGVAFDISGQQECWLKSASITASGVATSRALAIYVTGT</sequence>